<organism evidence="1">
    <name type="scientific">Schistosoma haematobium</name>
    <name type="common">Blood fluke</name>
    <dbReference type="NCBI Taxonomy" id="6185"/>
    <lineage>
        <taxon>Eukaryota</taxon>
        <taxon>Metazoa</taxon>
        <taxon>Spiralia</taxon>
        <taxon>Lophotrochozoa</taxon>
        <taxon>Platyhelminthes</taxon>
        <taxon>Trematoda</taxon>
        <taxon>Digenea</taxon>
        <taxon>Strigeidida</taxon>
        <taxon>Schistosomatoidea</taxon>
        <taxon>Schistosomatidae</taxon>
        <taxon>Schistosoma</taxon>
    </lineage>
</organism>
<gene>
    <name evidence="1" type="ORF">MS3_00171</name>
</gene>
<evidence type="ECO:0000313" key="1">
    <source>
        <dbReference type="EMBL" id="KGB32045.1"/>
    </source>
</evidence>
<name>A0A094ZCR0_SCHHA</name>
<sequence length="49" mass="5803">MTYVEKRLILRNGPPWGFRLYEDFMEGLIVAKINVNNQLLILKQLLIID</sequence>
<accession>A0A094ZCR0</accession>
<dbReference type="EMBL" id="KL250490">
    <property type="protein sequence ID" value="KGB32045.1"/>
    <property type="molecule type" value="Genomic_DNA"/>
</dbReference>
<protein>
    <submittedName>
        <fullName evidence="1">Uncharacterized protein</fullName>
    </submittedName>
</protein>
<dbReference type="AlphaFoldDB" id="A0A094ZCR0"/>
<proteinExistence type="predicted"/>
<reference evidence="1" key="1">
    <citation type="journal article" date="2012" name="Nat. Genet.">
        <title>Whole-genome sequence of Schistosoma haematobium.</title>
        <authorList>
            <person name="Young N.D."/>
            <person name="Jex A.R."/>
            <person name="Li B."/>
            <person name="Liu S."/>
            <person name="Yang L."/>
            <person name="Xiong Z."/>
            <person name="Li Y."/>
            <person name="Cantacessi C."/>
            <person name="Hall R.S."/>
            <person name="Xu X."/>
            <person name="Chen F."/>
            <person name="Wu X."/>
            <person name="Zerlotini A."/>
            <person name="Oliveira G."/>
            <person name="Hofmann A."/>
            <person name="Zhang G."/>
            <person name="Fang X."/>
            <person name="Kang Y."/>
            <person name="Campbell B.E."/>
            <person name="Loukas A."/>
            <person name="Ranganathan S."/>
            <person name="Rollinson D."/>
            <person name="Rinaldi G."/>
            <person name="Brindley P.J."/>
            <person name="Yang H."/>
            <person name="Wang J."/>
            <person name="Wang J."/>
            <person name="Gasser R.B."/>
        </authorList>
    </citation>
    <scope>NUCLEOTIDE SEQUENCE [LARGE SCALE GENOMIC DNA]</scope>
</reference>